<feature type="binding site" evidence="4">
    <location>
        <position position="97"/>
    </location>
    <ligand>
        <name>Mg(2+)</name>
        <dbReference type="ChEBI" id="CHEBI:18420"/>
        <label>1</label>
        <note>catalytic</note>
    </ligand>
</feature>
<dbReference type="KEGG" id="sva:SVA_3486"/>
<evidence type="ECO:0000256" key="3">
    <source>
        <dbReference type="ARBA" id="ARBA00022842"/>
    </source>
</evidence>
<dbReference type="AlphaFoldDB" id="A0A1C7AFE2"/>
<keyword evidence="2 4" id="KW-0479">Metal-binding</keyword>
<dbReference type="CDD" id="cd01637">
    <property type="entry name" value="IMPase_like"/>
    <property type="match status" value="1"/>
</dbReference>
<evidence type="ECO:0000256" key="2">
    <source>
        <dbReference type="ARBA" id="ARBA00022723"/>
    </source>
</evidence>
<keyword evidence="6" id="KW-1185">Reference proteome</keyword>
<feature type="binding site" evidence="4">
    <location>
        <position position="219"/>
    </location>
    <ligand>
        <name>Mg(2+)</name>
        <dbReference type="ChEBI" id="CHEBI:18420"/>
        <label>1</label>
        <note>catalytic</note>
    </ligand>
</feature>
<gene>
    <name evidence="5" type="ORF">SVA_3486</name>
</gene>
<name>A0A1C7AFE2_9GAMM</name>
<sequence length="276" mass="30267">MSSPGNPPAWPDLDELSELVRAAAREELLPRFADVLRHIKHDGSVVTAADHAMQDRLQAELARRWPEYAFLGEEMSGADHERLIQDGAPGLWCLDPLDGTTNYAAGLPFFGVSLALLVPDGPALGLVYDPLRDECFAARREAGARLNGAPLRATARAPELRRCVAVVDFKRLPRELARELGAHPPYGSQRNFGACSLEWCWLAAERFHIYLHGGQKLWDYAAGSLILKEAGARAATLADEEVFAFALAPRSVVAAVDPEIFAQWRTWLAARLVHGG</sequence>
<protein>
    <submittedName>
        <fullName evidence="5">Inositol monophosphatase</fullName>
    </submittedName>
</protein>
<dbReference type="PANTHER" id="PTHR20854">
    <property type="entry name" value="INOSITOL MONOPHOSPHATASE"/>
    <property type="match status" value="1"/>
</dbReference>
<dbReference type="GO" id="GO:0008934">
    <property type="term" value="F:inositol monophosphate 1-phosphatase activity"/>
    <property type="evidence" value="ECO:0007669"/>
    <property type="project" value="TreeGrafter"/>
</dbReference>
<dbReference type="GO" id="GO:0046872">
    <property type="term" value="F:metal ion binding"/>
    <property type="evidence" value="ECO:0007669"/>
    <property type="project" value="UniProtKB-KW"/>
</dbReference>
<evidence type="ECO:0000256" key="1">
    <source>
        <dbReference type="ARBA" id="ARBA00009759"/>
    </source>
</evidence>
<evidence type="ECO:0000313" key="5">
    <source>
        <dbReference type="EMBL" id="BAU50022.1"/>
    </source>
</evidence>
<proteinExistence type="inferred from homology"/>
<dbReference type="Gene3D" id="3.40.190.80">
    <property type="match status" value="1"/>
</dbReference>
<feature type="binding site" evidence="4">
    <location>
        <position position="95"/>
    </location>
    <ligand>
        <name>Mg(2+)</name>
        <dbReference type="ChEBI" id="CHEBI:18420"/>
        <label>1</label>
        <note>catalytic</note>
    </ligand>
</feature>
<dbReference type="SUPFAM" id="SSF56655">
    <property type="entry name" value="Carbohydrate phosphatase"/>
    <property type="match status" value="1"/>
</dbReference>
<comment type="cofactor">
    <cofactor evidence="4">
        <name>Mg(2+)</name>
        <dbReference type="ChEBI" id="CHEBI:18420"/>
    </cofactor>
</comment>
<dbReference type="OrthoDB" id="9785695at2"/>
<keyword evidence="3 4" id="KW-0460">Magnesium</keyword>
<feature type="binding site" evidence="4">
    <location>
        <position position="73"/>
    </location>
    <ligand>
        <name>Mg(2+)</name>
        <dbReference type="ChEBI" id="CHEBI:18420"/>
        <label>1</label>
        <note>catalytic</note>
    </ligand>
</feature>
<organism evidence="5 6">
    <name type="scientific">Sulfurifustis variabilis</name>
    <dbReference type="NCBI Taxonomy" id="1675686"/>
    <lineage>
        <taxon>Bacteria</taxon>
        <taxon>Pseudomonadati</taxon>
        <taxon>Pseudomonadota</taxon>
        <taxon>Gammaproteobacteria</taxon>
        <taxon>Acidiferrobacterales</taxon>
        <taxon>Acidiferrobacteraceae</taxon>
        <taxon>Sulfurifustis</taxon>
    </lineage>
</organism>
<dbReference type="PRINTS" id="PR00377">
    <property type="entry name" value="IMPHPHTASES"/>
</dbReference>
<comment type="similarity">
    <text evidence="1">Belongs to the inositol monophosphatase superfamily.</text>
</comment>
<dbReference type="PROSITE" id="PS00630">
    <property type="entry name" value="IMP_2"/>
    <property type="match status" value="1"/>
</dbReference>
<accession>A0A1C7AFE2</accession>
<feature type="binding site" evidence="4">
    <location>
        <position position="98"/>
    </location>
    <ligand>
        <name>Mg(2+)</name>
        <dbReference type="ChEBI" id="CHEBI:18420"/>
        <label>1</label>
        <note>catalytic</note>
    </ligand>
</feature>
<dbReference type="GO" id="GO:0006020">
    <property type="term" value="P:inositol metabolic process"/>
    <property type="evidence" value="ECO:0007669"/>
    <property type="project" value="TreeGrafter"/>
</dbReference>
<dbReference type="PANTHER" id="PTHR20854:SF4">
    <property type="entry name" value="INOSITOL-1-MONOPHOSPHATASE-RELATED"/>
    <property type="match status" value="1"/>
</dbReference>
<dbReference type="Gene3D" id="3.30.540.10">
    <property type="entry name" value="Fructose-1,6-Bisphosphatase, subunit A, domain 1"/>
    <property type="match status" value="1"/>
</dbReference>
<dbReference type="GO" id="GO:0046854">
    <property type="term" value="P:phosphatidylinositol phosphate biosynthetic process"/>
    <property type="evidence" value="ECO:0007669"/>
    <property type="project" value="InterPro"/>
</dbReference>
<dbReference type="EMBL" id="AP014936">
    <property type="protein sequence ID" value="BAU50022.1"/>
    <property type="molecule type" value="Genomic_DNA"/>
</dbReference>
<dbReference type="GO" id="GO:0007165">
    <property type="term" value="P:signal transduction"/>
    <property type="evidence" value="ECO:0007669"/>
    <property type="project" value="TreeGrafter"/>
</dbReference>
<dbReference type="Pfam" id="PF00459">
    <property type="entry name" value="Inositol_P"/>
    <property type="match status" value="1"/>
</dbReference>
<dbReference type="InterPro" id="IPR020550">
    <property type="entry name" value="Inositol_monophosphatase_CS"/>
</dbReference>
<dbReference type="RefSeq" id="WP_096463013.1">
    <property type="nucleotide sequence ID" value="NZ_AP014936.1"/>
</dbReference>
<reference evidence="5 6" key="1">
    <citation type="submission" date="2015-08" db="EMBL/GenBank/DDBJ databases">
        <title>Complete genome sequence of Sulfurifustis variabilis.</title>
        <authorList>
            <person name="Miura A."/>
            <person name="Kojima H."/>
            <person name="Fukui M."/>
        </authorList>
    </citation>
    <scope>NUCLEOTIDE SEQUENCE [LARGE SCALE GENOMIC DNA]</scope>
    <source>
        <strain evidence="6">skN76</strain>
    </source>
</reference>
<evidence type="ECO:0000256" key="4">
    <source>
        <dbReference type="PIRSR" id="PIRSR600760-2"/>
    </source>
</evidence>
<dbReference type="InterPro" id="IPR000760">
    <property type="entry name" value="Inositol_monophosphatase-like"/>
</dbReference>
<evidence type="ECO:0000313" key="6">
    <source>
        <dbReference type="Proteomes" id="UP000218899"/>
    </source>
</evidence>
<dbReference type="Proteomes" id="UP000218899">
    <property type="component" value="Chromosome"/>
</dbReference>